<dbReference type="GO" id="GO:0005768">
    <property type="term" value="C:endosome"/>
    <property type="evidence" value="ECO:0007669"/>
    <property type="project" value="TreeGrafter"/>
</dbReference>
<dbReference type="GO" id="GO:0005886">
    <property type="term" value="C:plasma membrane"/>
    <property type="evidence" value="ECO:0007669"/>
    <property type="project" value="TreeGrafter"/>
</dbReference>
<keyword evidence="2" id="KW-0472">Membrane</keyword>
<protein>
    <recommendedName>
        <fullName evidence="3">Pyrroline-5-carboxylate reductase catalytic N-terminal domain-containing protein</fullName>
    </recommendedName>
</protein>
<dbReference type="SUPFAM" id="SSF51735">
    <property type="entry name" value="NAD(P)-binding Rossmann-fold domains"/>
    <property type="match status" value="1"/>
</dbReference>
<accession>A0AAW0X066</accession>
<feature type="transmembrane region" description="Helical" evidence="2">
    <location>
        <begin position="285"/>
        <end position="305"/>
    </location>
</feature>
<feature type="domain" description="Pyrroline-5-carboxylate reductase catalytic N-terminal" evidence="3">
    <location>
        <begin position="106"/>
        <end position="190"/>
    </location>
</feature>
<proteinExistence type="predicted"/>
<dbReference type="InterPro" id="IPR051267">
    <property type="entry name" value="STEAP_metalloreductase"/>
</dbReference>
<organism evidence="4 5">
    <name type="scientific">Cherax quadricarinatus</name>
    <name type="common">Australian red claw crayfish</name>
    <dbReference type="NCBI Taxonomy" id="27406"/>
    <lineage>
        <taxon>Eukaryota</taxon>
        <taxon>Metazoa</taxon>
        <taxon>Ecdysozoa</taxon>
        <taxon>Arthropoda</taxon>
        <taxon>Crustacea</taxon>
        <taxon>Multicrustacea</taxon>
        <taxon>Malacostraca</taxon>
        <taxon>Eumalacostraca</taxon>
        <taxon>Eucarida</taxon>
        <taxon>Decapoda</taxon>
        <taxon>Pleocyemata</taxon>
        <taxon>Astacidea</taxon>
        <taxon>Parastacoidea</taxon>
        <taxon>Parastacidae</taxon>
        <taxon>Cherax</taxon>
    </lineage>
</organism>
<comment type="caution">
    <text evidence="4">The sequence shown here is derived from an EMBL/GenBank/DDBJ whole genome shotgun (WGS) entry which is preliminary data.</text>
</comment>
<dbReference type="InterPro" id="IPR036291">
    <property type="entry name" value="NAD(P)-bd_dom_sf"/>
</dbReference>
<evidence type="ECO:0000259" key="3">
    <source>
        <dbReference type="Pfam" id="PF03807"/>
    </source>
</evidence>
<dbReference type="Gene3D" id="3.40.50.720">
    <property type="entry name" value="NAD(P)-binding Rossmann-like Domain"/>
    <property type="match status" value="1"/>
</dbReference>
<evidence type="ECO:0000313" key="4">
    <source>
        <dbReference type="EMBL" id="KAK8736580.1"/>
    </source>
</evidence>
<keyword evidence="2" id="KW-0812">Transmembrane</keyword>
<dbReference type="AlphaFoldDB" id="A0AAW0X066"/>
<feature type="non-terminal residue" evidence="4">
    <location>
        <position position="333"/>
    </location>
</feature>
<dbReference type="InterPro" id="IPR028939">
    <property type="entry name" value="P5C_Rdtase_cat_N"/>
</dbReference>
<dbReference type="Proteomes" id="UP001445076">
    <property type="component" value="Unassembled WGS sequence"/>
</dbReference>
<sequence length="333" mass="35928">MDITGPRAPPPPSPAPLDLGDVTLQLGPGDNEGAAYDNFFSKEPPVIPAGVTEDTRASTAYSAATSGAITPGTAFPAYDTRFSLASTLSLINDCSIPTGVDGRRVVVVMGSGDFACALTARLSEANYNVIVASRDPQSRRQRVIAAGGTIMTYAEALQKSNLVVIAIPFQHVSSLPLDTLSNKILVDVSNRDPKKYDPADRSQAEHLQNLVPSARVVKAFNVLSAYTLARGTRGSKEVPVCSDDALARAVVCDVVRSLDLVPVDRGPLRNARLLEGIPLTFFPEWKFALIISLIIWIIAFAITFFKWQLCDNFRNAQETNGSFNWRSFDGIAK</sequence>
<dbReference type="PANTHER" id="PTHR14239:SF0">
    <property type="entry name" value="F420-DEPENDENT NADP REDUCTASE"/>
    <property type="match status" value="1"/>
</dbReference>
<dbReference type="GO" id="GO:0015677">
    <property type="term" value="P:copper ion import"/>
    <property type="evidence" value="ECO:0007669"/>
    <property type="project" value="TreeGrafter"/>
</dbReference>
<keyword evidence="5" id="KW-1185">Reference proteome</keyword>
<evidence type="ECO:0000313" key="5">
    <source>
        <dbReference type="Proteomes" id="UP001445076"/>
    </source>
</evidence>
<dbReference type="PANTHER" id="PTHR14239">
    <property type="entry name" value="DUDULIN-RELATED"/>
    <property type="match status" value="1"/>
</dbReference>
<dbReference type="GO" id="GO:0008823">
    <property type="term" value="F:cupric reductase (NADH) activity"/>
    <property type="evidence" value="ECO:0007669"/>
    <property type="project" value="TreeGrafter"/>
</dbReference>
<reference evidence="4 5" key="1">
    <citation type="journal article" date="2024" name="BMC Genomics">
        <title>Genome assembly of redclaw crayfish (Cherax quadricarinatus) provides insights into its immune adaptation and hypoxia tolerance.</title>
        <authorList>
            <person name="Liu Z."/>
            <person name="Zheng J."/>
            <person name="Li H."/>
            <person name="Fang K."/>
            <person name="Wang S."/>
            <person name="He J."/>
            <person name="Zhou D."/>
            <person name="Weng S."/>
            <person name="Chi M."/>
            <person name="Gu Z."/>
            <person name="He J."/>
            <person name="Li F."/>
            <person name="Wang M."/>
        </authorList>
    </citation>
    <scope>NUCLEOTIDE SEQUENCE [LARGE SCALE GENOMIC DNA]</scope>
    <source>
        <strain evidence="4">ZL_2023a</strain>
    </source>
</reference>
<evidence type="ECO:0000256" key="2">
    <source>
        <dbReference type="SAM" id="Phobius"/>
    </source>
</evidence>
<dbReference type="EMBL" id="JARKIK010000044">
    <property type="protein sequence ID" value="KAK8736580.1"/>
    <property type="molecule type" value="Genomic_DNA"/>
</dbReference>
<keyword evidence="1" id="KW-0560">Oxidoreductase</keyword>
<keyword evidence="2" id="KW-1133">Transmembrane helix</keyword>
<evidence type="ECO:0000256" key="1">
    <source>
        <dbReference type="ARBA" id="ARBA00023002"/>
    </source>
</evidence>
<name>A0AAW0X066_CHEQU</name>
<dbReference type="Pfam" id="PF03807">
    <property type="entry name" value="F420_oxidored"/>
    <property type="match status" value="1"/>
</dbReference>
<dbReference type="GO" id="GO:0052851">
    <property type="term" value="F:ferric-chelate reductase (NADPH) activity"/>
    <property type="evidence" value="ECO:0007669"/>
    <property type="project" value="TreeGrafter"/>
</dbReference>
<gene>
    <name evidence="4" type="ORF">OTU49_005083</name>
</gene>